<evidence type="ECO:0000259" key="2">
    <source>
        <dbReference type="Pfam" id="PF01757"/>
    </source>
</evidence>
<name>A0A9X1YBB7_9PROT</name>
<reference evidence="3" key="1">
    <citation type="submission" date="2022-04" db="EMBL/GenBank/DDBJ databases">
        <title>Roseomonas acroporae sp. nov., isolated from coral Acropora digitifera.</title>
        <authorList>
            <person name="Sun H."/>
        </authorList>
    </citation>
    <scope>NUCLEOTIDE SEQUENCE</scope>
    <source>
        <strain evidence="3">NAR14</strain>
    </source>
</reference>
<feature type="transmembrane region" description="Helical" evidence="1">
    <location>
        <begin position="187"/>
        <end position="207"/>
    </location>
</feature>
<organism evidence="3 4">
    <name type="scientific">Roseomonas acroporae</name>
    <dbReference type="NCBI Taxonomy" id="2937791"/>
    <lineage>
        <taxon>Bacteria</taxon>
        <taxon>Pseudomonadati</taxon>
        <taxon>Pseudomonadota</taxon>
        <taxon>Alphaproteobacteria</taxon>
        <taxon>Acetobacterales</taxon>
        <taxon>Roseomonadaceae</taxon>
        <taxon>Roseomonas</taxon>
    </lineage>
</organism>
<feature type="transmembrane region" description="Helical" evidence="1">
    <location>
        <begin position="12"/>
        <end position="30"/>
    </location>
</feature>
<protein>
    <submittedName>
        <fullName evidence="3">Acyltransferase</fullName>
    </submittedName>
</protein>
<keyword evidence="4" id="KW-1185">Reference proteome</keyword>
<dbReference type="AlphaFoldDB" id="A0A9X1YBB7"/>
<keyword evidence="1" id="KW-0472">Membrane</keyword>
<sequence length="508" mass="53969">MRRISGIQYLRALAAFSVLLYHAAHYVATIRHDGALFAVFDGHFGLLGITLFFVISGYLMAGIAGTTPASVFLVHRVFRIYPVYWLVAGAVALAKLWLAEPVALDPAAFMLIPGGPHWYVLGVEWTLPFELVFYVIVFAAIAVGQGRRLHLLALGWLALLVAARVWFPYWEGYSQDGNFPTLTFLPFSERCVGFVLGLMIPAAIARVRAGPGCLVLGLSLILACGAMPAFVVWTVGAGCALLVAVAASAGERPAHGEIETLSRLGDWSFALYLVHVPTVIWLLQALPPACPPLAAWLAAIGASLAVSVLVGKLDIRLYRGLKRGCDRAPGWLRHAANALFLTAILGGGLREDLRVRRERHETREAAAVGAQLADGTDAALPLLQRAARRGLLPGSVLVGHLDLASDLADQRDRVRVSGWVVDRSGNDPAPAVLFFLGGRYVGSVLPATPRPDVLAALRIEGGARIGFAGTLPGSVCAPGAALEALLLSGRQVAPLSIPPDALRCAGPP</sequence>
<dbReference type="PANTHER" id="PTHR23028:SF131">
    <property type="entry name" value="BLR2367 PROTEIN"/>
    <property type="match status" value="1"/>
</dbReference>
<feature type="transmembrane region" description="Helical" evidence="1">
    <location>
        <begin position="331"/>
        <end position="349"/>
    </location>
</feature>
<dbReference type="GO" id="GO:0016747">
    <property type="term" value="F:acyltransferase activity, transferring groups other than amino-acyl groups"/>
    <property type="evidence" value="ECO:0007669"/>
    <property type="project" value="InterPro"/>
</dbReference>
<dbReference type="GO" id="GO:0000271">
    <property type="term" value="P:polysaccharide biosynthetic process"/>
    <property type="evidence" value="ECO:0007669"/>
    <property type="project" value="TreeGrafter"/>
</dbReference>
<dbReference type="Proteomes" id="UP001139516">
    <property type="component" value="Unassembled WGS sequence"/>
</dbReference>
<dbReference type="GO" id="GO:0016020">
    <property type="term" value="C:membrane"/>
    <property type="evidence" value="ECO:0007669"/>
    <property type="project" value="TreeGrafter"/>
</dbReference>
<dbReference type="InterPro" id="IPR050879">
    <property type="entry name" value="Acyltransferase_3"/>
</dbReference>
<gene>
    <name evidence="3" type="ORF">M0638_03280</name>
</gene>
<comment type="caution">
    <text evidence="3">The sequence shown here is derived from an EMBL/GenBank/DDBJ whole genome shotgun (WGS) entry which is preliminary data.</text>
</comment>
<feature type="domain" description="Acyltransferase 3" evidence="2">
    <location>
        <begin position="5"/>
        <end position="310"/>
    </location>
</feature>
<feature type="transmembrane region" description="Helical" evidence="1">
    <location>
        <begin position="42"/>
        <end position="65"/>
    </location>
</feature>
<evidence type="ECO:0000313" key="3">
    <source>
        <dbReference type="EMBL" id="MCK8783406.1"/>
    </source>
</evidence>
<dbReference type="InterPro" id="IPR002656">
    <property type="entry name" value="Acyl_transf_3_dom"/>
</dbReference>
<feature type="transmembrane region" description="Helical" evidence="1">
    <location>
        <begin position="149"/>
        <end position="167"/>
    </location>
</feature>
<dbReference type="PANTHER" id="PTHR23028">
    <property type="entry name" value="ACETYLTRANSFERASE"/>
    <property type="match status" value="1"/>
</dbReference>
<dbReference type="EMBL" id="JALPRX010000009">
    <property type="protein sequence ID" value="MCK8783406.1"/>
    <property type="molecule type" value="Genomic_DNA"/>
</dbReference>
<keyword evidence="1" id="KW-0812">Transmembrane</keyword>
<evidence type="ECO:0000256" key="1">
    <source>
        <dbReference type="SAM" id="Phobius"/>
    </source>
</evidence>
<feature type="transmembrane region" description="Helical" evidence="1">
    <location>
        <begin position="77"/>
        <end position="98"/>
    </location>
</feature>
<feature type="transmembrane region" description="Helical" evidence="1">
    <location>
        <begin position="214"/>
        <end position="247"/>
    </location>
</feature>
<dbReference type="Pfam" id="PF01757">
    <property type="entry name" value="Acyl_transf_3"/>
    <property type="match status" value="1"/>
</dbReference>
<dbReference type="RefSeq" id="WP_248665529.1">
    <property type="nucleotide sequence ID" value="NZ_JALPRX010000009.1"/>
</dbReference>
<proteinExistence type="predicted"/>
<feature type="transmembrane region" description="Helical" evidence="1">
    <location>
        <begin position="118"/>
        <end position="142"/>
    </location>
</feature>
<keyword evidence="1" id="KW-1133">Transmembrane helix</keyword>
<accession>A0A9X1YBB7</accession>
<feature type="transmembrane region" description="Helical" evidence="1">
    <location>
        <begin position="293"/>
        <end position="311"/>
    </location>
</feature>
<evidence type="ECO:0000313" key="4">
    <source>
        <dbReference type="Proteomes" id="UP001139516"/>
    </source>
</evidence>
<keyword evidence="3" id="KW-0012">Acyltransferase</keyword>
<keyword evidence="3" id="KW-0808">Transferase</keyword>